<dbReference type="EMBL" id="JACXAE010000110">
    <property type="protein sequence ID" value="MBD2777432.1"/>
    <property type="molecule type" value="Genomic_DNA"/>
</dbReference>
<protein>
    <submittedName>
        <fullName evidence="1">Uncharacterized protein</fullName>
    </submittedName>
</protein>
<dbReference type="Proteomes" id="UP000629098">
    <property type="component" value="Unassembled WGS sequence"/>
</dbReference>
<sequence length="61" mass="6895">MAEDMLTILDVEEAININLDELLPLCDRLNTVVESLKANILTALLNEFIPFICKFGMIIMI</sequence>
<accession>A0A8J6XQ39</accession>
<evidence type="ECO:0000313" key="1">
    <source>
        <dbReference type="EMBL" id="MBD2777432.1"/>
    </source>
</evidence>
<name>A0A8J6XQ39_9CYAN</name>
<keyword evidence="2" id="KW-1185">Reference proteome</keyword>
<proteinExistence type="predicted"/>
<evidence type="ECO:0000313" key="2">
    <source>
        <dbReference type="Proteomes" id="UP000629098"/>
    </source>
</evidence>
<reference evidence="1" key="1">
    <citation type="submission" date="2020-09" db="EMBL/GenBank/DDBJ databases">
        <title>Iningainema tapete sp. nov. (Scytonemataceae, Cyanobacteria) from greenhouses in central Florida (USA) produces two types of nodularin with biosynthetic potential for microcystin-LR and anabaenopeptins.</title>
        <authorList>
            <person name="Berthold D.E."/>
            <person name="Lefler F.W."/>
            <person name="Huang I.-S."/>
            <person name="Abdulla H."/>
            <person name="Zimba P.V."/>
            <person name="Laughinghouse H.D. IV."/>
        </authorList>
    </citation>
    <scope>NUCLEOTIDE SEQUENCE</scope>
    <source>
        <strain evidence="1">BLCCT55</strain>
    </source>
</reference>
<comment type="caution">
    <text evidence="1">The sequence shown here is derived from an EMBL/GenBank/DDBJ whole genome shotgun (WGS) entry which is preliminary data.</text>
</comment>
<dbReference type="RefSeq" id="WP_190836500.1">
    <property type="nucleotide sequence ID" value="NZ_CAWPPI010000110.1"/>
</dbReference>
<dbReference type="AlphaFoldDB" id="A0A8J6XQ39"/>
<organism evidence="1 2">
    <name type="scientific">Iningainema tapete BLCC-T55</name>
    <dbReference type="NCBI Taxonomy" id="2748662"/>
    <lineage>
        <taxon>Bacteria</taxon>
        <taxon>Bacillati</taxon>
        <taxon>Cyanobacteriota</taxon>
        <taxon>Cyanophyceae</taxon>
        <taxon>Nostocales</taxon>
        <taxon>Scytonemataceae</taxon>
        <taxon>Iningainema tapete</taxon>
    </lineage>
</organism>
<gene>
    <name evidence="1" type="ORF">ICL16_36635</name>
</gene>